<sequence>MAPQAHPIASDKHYIHLSVAPPTRDALTVRKALADALEATFGIVGGAVRLDVLAVLEEGRGCVVRVDEGDARKVLAAVVGAGGGLRMGVVRESGVLTALGVGGADL</sequence>
<reference evidence="3 4" key="1">
    <citation type="journal article" date="2020" name="ISME J.">
        <title>Uncovering the hidden diversity of litter-decomposition mechanisms in mushroom-forming fungi.</title>
        <authorList>
            <person name="Floudas D."/>
            <person name="Bentzer J."/>
            <person name="Ahren D."/>
            <person name="Johansson T."/>
            <person name="Persson P."/>
            <person name="Tunlid A."/>
        </authorList>
    </citation>
    <scope>NUCLEOTIDE SEQUENCE [LARGE SCALE GENOMIC DNA]</scope>
    <source>
        <strain evidence="3 4">CBS 175.51</strain>
    </source>
</reference>
<accession>A0A8H5FFV5</accession>
<proteinExistence type="predicted"/>
<organism evidence="3 4">
    <name type="scientific">Ephemerocybe angulata</name>
    <dbReference type="NCBI Taxonomy" id="980116"/>
    <lineage>
        <taxon>Eukaryota</taxon>
        <taxon>Fungi</taxon>
        <taxon>Dikarya</taxon>
        <taxon>Basidiomycota</taxon>
        <taxon>Agaricomycotina</taxon>
        <taxon>Agaricomycetes</taxon>
        <taxon>Agaricomycetidae</taxon>
        <taxon>Agaricales</taxon>
        <taxon>Agaricineae</taxon>
        <taxon>Psathyrellaceae</taxon>
        <taxon>Ephemerocybe</taxon>
    </lineage>
</organism>
<dbReference type="GO" id="GO:0008033">
    <property type="term" value="P:tRNA processing"/>
    <property type="evidence" value="ECO:0007669"/>
    <property type="project" value="UniProtKB-KW"/>
</dbReference>
<dbReference type="OrthoDB" id="3265020at2759"/>
<evidence type="ECO:0000313" key="3">
    <source>
        <dbReference type="EMBL" id="KAF5334918.1"/>
    </source>
</evidence>
<name>A0A8H5FFV5_9AGAR</name>
<gene>
    <name evidence="3" type="ORF">D9611_010019</name>
</gene>
<keyword evidence="4" id="KW-1185">Reference proteome</keyword>
<dbReference type="AlphaFoldDB" id="A0A8H5FFV5"/>
<dbReference type="Proteomes" id="UP000541558">
    <property type="component" value="Unassembled WGS sequence"/>
</dbReference>
<protein>
    <recommendedName>
        <fullName evidence="2">Ribonucleases P/MRP subunit Pop8-like domain-containing protein</fullName>
    </recommendedName>
</protein>
<dbReference type="Pfam" id="PF20976">
    <property type="entry name" value="Pop8"/>
    <property type="match status" value="1"/>
</dbReference>
<evidence type="ECO:0000256" key="1">
    <source>
        <dbReference type="ARBA" id="ARBA00022694"/>
    </source>
</evidence>
<dbReference type="InterPro" id="IPR038085">
    <property type="entry name" value="Rnp2-like_sf"/>
</dbReference>
<dbReference type="InterPro" id="IPR049128">
    <property type="entry name" value="Pop8-like_dom"/>
</dbReference>
<comment type="caution">
    <text evidence="3">The sequence shown here is derived from an EMBL/GenBank/DDBJ whole genome shotgun (WGS) entry which is preliminary data.</text>
</comment>
<feature type="domain" description="Ribonucleases P/MRP subunit Pop8-like" evidence="2">
    <location>
        <begin position="13"/>
        <end position="79"/>
    </location>
</feature>
<keyword evidence="1" id="KW-0819">tRNA processing</keyword>
<dbReference type="GO" id="GO:1990904">
    <property type="term" value="C:ribonucleoprotein complex"/>
    <property type="evidence" value="ECO:0007669"/>
    <property type="project" value="UniProtKB-ARBA"/>
</dbReference>
<dbReference type="EMBL" id="JAACJK010000065">
    <property type="protein sequence ID" value="KAF5334918.1"/>
    <property type="molecule type" value="Genomic_DNA"/>
</dbReference>
<dbReference type="GO" id="GO:1902555">
    <property type="term" value="C:endoribonuclease complex"/>
    <property type="evidence" value="ECO:0007669"/>
    <property type="project" value="UniProtKB-ARBA"/>
</dbReference>
<dbReference type="SUPFAM" id="SSF160350">
    <property type="entry name" value="Rnp2-like"/>
    <property type="match status" value="1"/>
</dbReference>
<evidence type="ECO:0000259" key="2">
    <source>
        <dbReference type="Pfam" id="PF20976"/>
    </source>
</evidence>
<evidence type="ECO:0000313" key="4">
    <source>
        <dbReference type="Proteomes" id="UP000541558"/>
    </source>
</evidence>